<gene>
    <name evidence="2" type="ORF">K491DRAFT_508192</name>
</gene>
<proteinExistence type="predicted"/>
<dbReference type="AlphaFoldDB" id="A0A6A6T0Z1"/>
<organism evidence="2 3">
    <name type="scientific">Lophiostoma macrostomum CBS 122681</name>
    <dbReference type="NCBI Taxonomy" id="1314788"/>
    <lineage>
        <taxon>Eukaryota</taxon>
        <taxon>Fungi</taxon>
        <taxon>Dikarya</taxon>
        <taxon>Ascomycota</taxon>
        <taxon>Pezizomycotina</taxon>
        <taxon>Dothideomycetes</taxon>
        <taxon>Pleosporomycetidae</taxon>
        <taxon>Pleosporales</taxon>
        <taxon>Lophiostomataceae</taxon>
        <taxon>Lophiostoma</taxon>
    </lineage>
</organism>
<reference evidence="2" key="1">
    <citation type="journal article" date="2020" name="Stud. Mycol.">
        <title>101 Dothideomycetes genomes: a test case for predicting lifestyles and emergence of pathogens.</title>
        <authorList>
            <person name="Haridas S."/>
            <person name="Albert R."/>
            <person name="Binder M."/>
            <person name="Bloem J."/>
            <person name="Labutti K."/>
            <person name="Salamov A."/>
            <person name="Andreopoulos B."/>
            <person name="Baker S."/>
            <person name="Barry K."/>
            <person name="Bills G."/>
            <person name="Bluhm B."/>
            <person name="Cannon C."/>
            <person name="Castanera R."/>
            <person name="Culley D."/>
            <person name="Daum C."/>
            <person name="Ezra D."/>
            <person name="Gonzalez J."/>
            <person name="Henrissat B."/>
            <person name="Kuo A."/>
            <person name="Liang C."/>
            <person name="Lipzen A."/>
            <person name="Lutzoni F."/>
            <person name="Magnuson J."/>
            <person name="Mondo S."/>
            <person name="Nolan M."/>
            <person name="Ohm R."/>
            <person name="Pangilinan J."/>
            <person name="Park H.-J."/>
            <person name="Ramirez L."/>
            <person name="Alfaro M."/>
            <person name="Sun H."/>
            <person name="Tritt A."/>
            <person name="Yoshinaga Y."/>
            <person name="Zwiers L.-H."/>
            <person name="Turgeon B."/>
            <person name="Goodwin S."/>
            <person name="Spatafora J."/>
            <person name="Crous P."/>
            <person name="Grigoriev I."/>
        </authorList>
    </citation>
    <scope>NUCLEOTIDE SEQUENCE</scope>
    <source>
        <strain evidence="2">CBS 122681</strain>
    </source>
</reference>
<evidence type="ECO:0000313" key="3">
    <source>
        <dbReference type="Proteomes" id="UP000799324"/>
    </source>
</evidence>
<name>A0A6A6T0Z1_9PLEO</name>
<dbReference type="OrthoDB" id="3788630at2759"/>
<dbReference type="Gene3D" id="2.60.20.10">
    <property type="entry name" value="Crystallins"/>
    <property type="match status" value="1"/>
</dbReference>
<protein>
    <submittedName>
        <fullName evidence="2">Uncharacterized protein</fullName>
    </submittedName>
</protein>
<dbReference type="EMBL" id="MU004377">
    <property type="protein sequence ID" value="KAF2653645.1"/>
    <property type="molecule type" value="Genomic_DNA"/>
</dbReference>
<evidence type="ECO:0000313" key="2">
    <source>
        <dbReference type="EMBL" id="KAF2653645.1"/>
    </source>
</evidence>
<evidence type="ECO:0000256" key="1">
    <source>
        <dbReference type="SAM" id="SignalP"/>
    </source>
</evidence>
<feature type="chain" id="PRO_5025511434" evidence="1">
    <location>
        <begin position="19"/>
        <end position="136"/>
    </location>
</feature>
<keyword evidence="1" id="KW-0732">Signal</keyword>
<feature type="signal peptide" evidence="1">
    <location>
        <begin position="1"/>
        <end position="18"/>
    </location>
</feature>
<keyword evidence="3" id="KW-1185">Reference proteome</keyword>
<sequence>MQLSLISTITALMALTSAAALPDSDVGMSKRAMSELENRVDQVSITYCNAYNLQPTCETRQSGSADCVSLPNFSDQIKSVSVPFNTVCVFWENYSCQGTHTGTFGPSQNKGDMKNWNNRIRSYRCCAGTTWCGDGL</sequence>
<dbReference type="Proteomes" id="UP000799324">
    <property type="component" value="Unassembled WGS sequence"/>
</dbReference>
<accession>A0A6A6T0Z1</accession>